<keyword evidence="1" id="KW-0175">Coiled coil</keyword>
<sequence length="96" mass="11100">MSDIKTIQEDIRHEVGIDLICGLLGKLTNILINIEDSDIEDKEQKIEKLNKLLDTLYKERSEAYRGNKDTIERAYTVYVTLLDLIALDESKFVEIL</sequence>
<proteinExistence type="predicted"/>
<gene>
    <name evidence="2" type="ORF">OTK00_000582</name>
</gene>
<accession>A0ABY7BRV7</accession>
<evidence type="ECO:0000313" key="2">
    <source>
        <dbReference type="EMBL" id="WAM34386.1"/>
    </source>
</evidence>
<reference evidence="2" key="1">
    <citation type="submission" date="2022-12" db="EMBL/GenBank/DDBJ databases">
        <authorList>
            <person name="Bing R.G."/>
            <person name="Willard D.J."/>
            <person name="Manesh M.J.H."/>
            <person name="Laemthong T."/>
            <person name="Crosby J.R."/>
            <person name="Kelly R.M."/>
        </authorList>
    </citation>
    <scope>NUCLEOTIDE SEQUENCE</scope>
    <source>
        <strain evidence="2">DSM 8990</strain>
    </source>
</reference>
<keyword evidence="3" id="KW-1185">Reference proteome</keyword>
<dbReference type="RefSeq" id="WP_045170305.1">
    <property type="nucleotide sequence ID" value="NZ_CP113865.1"/>
</dbReference>
<protein>
    <submittedName>
        <fullName evidence="2">Uncharacterized protein</fullName>
    </submittedName>
</protein>
<name>A0ABY7BRV7_9FIRM</name>
<feature type="coiled-coil region" evidence="1">
    <location>
        <begin position="32"/>
        <end position="59"/>
    </location>
</feature>
<dbReference type="Proteomes" id="UP001164909">
    <property type="component" value="Chromosome"/>
</dbReference>
<evidence type="ECO:0000256" key="1">
    <source>
        <dbReference type="SAM" id="Coils"/>
    </source>
</evidence>
<dbReference type="EMBL" id="CP113865">
    <property type="protein sequence ID" value="WAM34386.1"/>
    <property type="molecule type" value="Genomic_DNA"/>
</dbReference>
<evidence type="ECO:0000313" key="3">
    <source>
        <dbReference type="Proteomes" id="UP001164909"/>
    </source>
</evidence>
<organism evidence="2 3">
    <name type="scientific">Caldicellulosiruptor morganii</name>
    <dbReference type="NCBI Taxonomy" id="1387555"/>
    <lineage>
        <taxon>Bacteria</taxon>
        <taxon>Bacillati</taxon>
        <taxon>Bacillota</taxon>
        <taxon>Bacillota incertae sedis</taxon>
        <taxon>Caldicellulosiruptorales</taxon>
        <taxon>Caldicellulosiruptoraceae</taxon>
        <taxon>Caldicellulosiruptor</taxon>
    </lineage>
</organism>